<proteinExistence type="predicted"/>
<comment type="caution">
    <text evidence="1">The sequence shown here is derived from an EMBL/GenBank/DDBJ whole genome shotgun (WGS) entry which is preliminary data.</text>
</comment>
<accession>A0A8S1SZR3</accession>
<dbReference type="OMA" id="QRETRFK"/>
<dbReference type="Proteomes" id="UP000683925">
    <property type="component" value="Unassembled WGS sequence"/>
</dbReference>
<dbReference type="AlphaFoldDB" id="A0A8S1SZR3"/>
<evidence type="ECO:0000313" key="2">
    <source>
        <dbReference type="Proteomes" id="UP000683925"/>
    </source>
</evidence>
<gene>
    <name evidence="1" type="ORF">POCTA_138.1.T0150321</name>
</gene>
<evidence type="ECO:0000313" key="1">
    <source>
        <dbReference type="EMBL" id="CAD8143992.1"/>
    </source>
</evidence>
<sequence length="100" mass="12196">MEKKTLQMTKLKIELNAQKQQKELRFKTLDNFRELRAKLEYDDLIKDFEEQCNVIDQQYVEYQLEQKANEEQEYNTDVYEKSMLANLDNINFEALEEEFT</sequence>
<name>A0A8S1SZR3_PAROT</name>
<keyword evidence="2" id="KW-1185">Reference proteome</keyword>
<protein>
    <submittedName>
        <fullName evidence="1">Uncharacterized protein</fullName>
    </submittedName>
</protein>
<organism evidence="1 2">
    <name type="scientific">Paramecium octaurelia</name>
    <dbReference type="NCBI Taxonomy" id="43137"/>
    <lineage>
        <taxon>Eukaryota</taxon>
        <taxon>Sar</taxon>
        <taxon>Alveolata</taxon>
        <taxon>Ciliophora</taxon>
        <taxon>Intramacronucleata</taxon>
        <taxon>Oligohymenophorea</taxon>
        <taxon>Peniculida</taxon>
        <taxon>Parameciidae</taxon>
        <taxon>Paramecium</taxon>
    </lineage>
</organism>
<dbReference type="EMBL" id="CAJJDP010000015">
    <property type="protein sequence ID" value="CAD8143992.1"/>
    <property type="molecule type" value="Genomic_DNA"/>
</dbReference>
<reference evidence="1" key="1">
    <citation type="submission" date="2021-01" db="EMBL/GenBank/DDBJ databases">
        <authorList>
            <consortium name="Genoscope - CEA"/>
            <person name="William W."/>
        </authorList>
    </citation>
    <scope>NUCLEOTIDE SEQUENCE</scope>
</reference>
<dbReference type="OrthoDB" id="10322210at2759"/>